<reference evidence="3" key="1">
    <citation type="submission" date="2016-10" db="EMBL/GenBank/DDBJ databases">
        <authorList>
            <person name="Varghese N."/>
            <person name="Submissions S."/>
        </authorList>
    </citation>
    <scope>NUCLEOTIDE SEQUENCE [LARGE SCALE GENOMIC DNA]</scope>
    <source>
        <strain evidence="3">DSM 11005</strain>
    </source>
</reference>
<keyword evidence="1" id="KW-0732">Signal</keyword>
<evidence type="ECO:0000256" key="1">
    <source>
        <dbReference type="SAM" id="SignalP"/>
    </source>
</evidence>
<organism evidence="2 3">
    <name type="scientific">Succiniclasticum ruminis</name>
    <dbReference type="NCBI Taxonomy" id="40841"/>
    <lineage>
        <taxon>Bacteria</taxon>
        <taxon>Bacillati</taxon>
        <taxon>Bacillota</taxon>
        <taxon>Negativicutes</taxon>
        <taxon>Acidaminococcales</taxon>
        <taxon>Acidaminococcaceae</taxon>
        <taxon>Succiniclasticum</taxon>
    </lineage>
</organism>
<name>A0A1G6MAA7_9FIRM</name>
<keyword evidence="3" id="KW-1185">Reference proteome</keyword>
<dbReference type="RefSeq" id="WP_093730499.1">
    <property type="nucleotide sequence ID" value="NZ_FMYW01000009.1"/>
</dbReference>
<proteinExistence type="predicted"/>
<protein>
    <submittedName>
        <fullName evidence="2">Uncharacterized protein</fullName>
    </submittedName>
</protein>
<dbReference type="EMBL" id="FMYW01000009">
    <property type="protein sequence ID" value="SDC52214.1"/>
    <property type="molecule type" value="Genomic_DNA"/>
</dbReference>
<accession>A0A1G6MAA7</accession>
<gene>
    <name evidence="2" type="ORF">SAMN04487864_10917</name>
</gene>
<feature type="chain" id="PRO_5038879985" evidence="1">
    <location>
        <begin position="29"/>
        <end position="198"/>
    </location>
</feature>
<dbReference type="AlphaFoldDB" id="A0A1G6MAA7"/>
<sequence>MKLKKWLLGTVLSFCLLMNTLAMPAASAGVLDEFAEKNFPTIVALQDEYKNKSAVLEGMEYFERWREYVDQGVAKLQEWGDKLKEKGMTLALDHFSEKIDDYVNENAPLKIESGSATKIVPVVTIGSKGYIGAAQISGPKEQVDKCKAALSVEGQMASGAVRVQYLIPIDTNKPTSLDNVHRVQGVGVSARLDLGFPG</sequence>
<dbReference type="OrthoDB" id="1631671at2"/>
<dbReference type="Proteomes" id="UP000198943">
    <property type="component" value="Unassembled WGS sequence"/>
</dbReference>
<evidence type="ECO:0000313" key="2">
    <source>
        <dbReference type="EMBL" id="SDC52214.1"/>
    </source>
</evidence>
<feature type="signal peptide" evidence="1">
    <location>
        <begin position="1"/>
        <end position="28"/>
    </location>
</feature>
<evidence type="ECO:0000313" key="3">
    <source>
        <dbReference type="Proteomes" id="UP000198943"/>
    </source>
</evidence>